<accession>A0A2B7WRJ4</accession>
<dbReference type="AlphaFoldDB" id="A0A2B7WRJ4"/>
<proteinExistence type="predicted"/>
<dbReference type="Proteomes" id="UP000223968">
    <property type="component" value="Unassembled WGS sequence"/>
</dbReference>
<comment type="caution">
    <text evidence="1">The sequence shown here is derived from an EMBL/GenBank/DDBJ whole genome shotgun (WGS) entry which is preliminary data.</text>
</comment>
<dbReference type="EMBL" id="PDNB01000164">
    <property type="protein sequence ID" value="PGH02004.1"/>
    <property type="molecule type" value="Genomic_DNA"/>
</dbReference>
<sequence length="78" mass="8503">MTIYFDSKPALYTQLFSAVPDQWPGPARGEIGLGNMKREKVRRGEEKGVKGMFGPLAVGVRCRTVECWEGVAGDSNGV</sequence>
<dbReference type="OrthoDB" id="5406216at2759"/>
<gene>
    <name evidence="1" type="ORF">AJ79_07742</name>
</gene>
<evidence type="ECO:0000313" key="2">
    <source>
        <dbReference type="Proteomes" id="UP000223968"/>
    </source>
</evidence>
<organism evidence="1 2">
    <name type="scientific">Helicocarpus griseus UAMH5409</name>
    <dbReference type="NCBI Taxonomy" id="1447875"/>
    <lineage>
        <taxon>Eukaryota</taxon>
        <taxon>Fungi</taxon>
        <taxon>Dikarya</taxon>
        <taxon>Ascomycota</taxon>
        <taxon>Pezizomycotina</taxon>
        <taxon>Eurotiomycetes</taxon>
        <taxon>Eurotiomycetidae</taxon>
        <taxon>Onygenales</taxon>
        <taxon>Ajellomycetaceae</taxon>
        <taxon>Helicocarpus</taxon>
    </lineage>
</organism>
<evidence type="ECO:0000313" key="1">
    <source>
        <dbReference type="EMBL" id="PGH02004.1"/>
    </source>
</evidence>
<reference evidence="1 2" key="1">
    <citation type="submission" date="2017-10" db="EMBL/GenBank/DDBJ databases">
        <title>Comparative genomics in systemic dimorphic fungi from Ajellomycetaceae.</title>
        <authorList>
            <person name="Munoz J.F."/>
            <person name="Mcewen J.G."/>
            <person name="Clay O.K."/>
            <person name="Cuomo C.A."/>
        </authorList>
    </citation>
    <scope>NUCLEOTIDE SEQUENCE [LARGE SCALE GENOMIC DNA]</scope>
    <source>
        <strain evidence="1 2">UAMH5409</strain>
    </source>
</reference>
<keyword evidence="2" id="KW-1185">Reference proteome</keyword>
<protein>
    <submittedName>
        <fullName evidence="1">Uncharacterized protein</fullName>
    </submittedName>
</protein>
<name>A0A2B7WRJ4_9EURO</name>